<accession>A0A6G4U867</accession>
<dbReference type="AlphaFoldDB" id="A0A6G4U867"/>
<evidence type="ECO:0000313" key="5">
    <source>
        <dbReference type="EMBL" id="NGN68384.1"/>
    </source>
</evidence>
<proteinExistence type="predicted"/>
<feature type="non-terminal residue" evidence="5">
    <location>
        <position position="1"/>
    </location>
</feature>
<evidence type="ECO:0000256" key="1">
    <source>
        <dbReference type="ARBA" id="ARBA00022763"/>
    </source>
</evidence>
<comment type="caution">
    <text evidence="5">The sequence shown here is derived from an EMBL/GenBank/DDBJ whole genome shotgun (WGS) entry which is preliminary data.</text>
</comment>
<name>A0A6G4U867_9ACTN</name>
<keyword evidence="6" id="KW-1185">Reference proteome</keyword>
<keyword evidence="2" id="KW-0067">ATP-binding</keyword>
<keyword evidence="2" id="KW-0547">Nucleotide-binding</keyword>
<dbReference type="RefSeq" id="WP_165242282.1">
    <property type="nucleotide sequence ID" value="NZ_JAAKZV010000200.1"/>
</dbReference>
<organism evidence="5 6">
    <name type="scientific">Streptomyces coryli</name>
    <dbReference type="NCBI Taxonomy" id="1128680"/>
    <lineage>
        <taxon>Bacteria</taxon>
        <taxon>Bacillati</taxon>
        <taxon>Actinomycetota</taxon>
        <taxon>Actinomycetes</taxon>
        <taxon>Kitasatosporales</taxon>
        <taxon>Streptomycetaceae</taxon>
        <taxon>Streptomyces</taxon>
    </lineage>
</organism>
<dbReference type="InterPro" id="IPR038726">
    <property type="entry name" value="PDDEXK_AddAB-type"/>
</dbReference>
<dbReference type="EMBL" id="JAAKZV010000200">
    <property type="protein sequence ID" value="NGN68384.1"/>
    <property type="molecule type" value="Genomic_DNA"/>
</dbReference>
<evidence type="ECO:0000256" key="2">
    <source>
        <dbReference type="ARBA" id="ARBA00022806"/>
    </source>
</evidence>
<sequence>PLVPAAHPNRWWGLAEPTRNEIPVRDRDAPVSLSGSALDLLVNKCSLQWFLGREVKAEQPSSTAQGFGLVVHALADEVASGRTPADLDVLMERLDTVWDGLAFDAPWKSNQERQTAREALERFLRWHVMERGGRSVVGSEHPFDVTLKAGEYEVRIRGSLDRVEEDAEGRAYVVDFKTGKSKPSGTEVADHPQLAVYQEAIRAGAADDLFGTPGSPGSDEPPPLGGAELVHLRLPAPKREGGDALPAVQRQGPPEDTWIGELLATAAARVLDERFRPTPGDHCATCAFRGSCSAQPEGRQIVE</sequence>
<feature type="domain" description="PD-(D/E)XK endonuclease-like" evidence="4">
    <location>
        <begin position="34"/>
        <end position="292"/>
    </location>
</feature>
<keyword evidence="2" id="KW-0378">Hydrolase</keyword>
<dbReference type="GO" id="GO:0004386">
    <property type="term" value="F:helicase activity"/>
    <property type="evidence" value="ECO:0007669"/>
    <property type="project" value="UniProtKB-KW"/>
</dbReference>
<dbReference type="InterPro" id="IPR011604">
    <property type="entry name" value="PDDEXK-like_dom_sf"/>
</dbReference>
<dbReference type="Proteomes" id="UP000481583">
    <property type="component" value="Unassembled WGS sequence"/>
</dbReference>
<gene>
    <name evidence="5" type="ORF">G5C51_31355</name>
</gene>
<evidence type="ECO:0000259" key="4">
    <source>
        <dbReference type="Pfam" id="PF12705"/>
    </source>
</evidence>
<dbReference type="SUPFAM" id="SSF52980">
    <property type="entry name" value="Restriction endonuclease-like"/>
    <property type="match status" value="1"/>
</dbReference>
<dbReference type="InterPro" id="IPR011335">
    <property type="entry name" value="Restrct_endonuc-II-like"/>
</dbReference>
<keyword evidence="2" id="KW-0347">Helicase</keyword>
<evidence type="ECO:0000256" key="3">
    <source>
        <dbReference type="ARBA" id="ARBA00023204"/>
    </source>
</evidence>
<keyword evidence="3" id="KW-0234">DNA repair</keyword>
<reference evidence="5 6" key="1">
    <citation type="submission" date="2020-02" db="EMBL/GenBank/DDBJ databases">
        <title>Whole-genome analyses of novel actinobacteria.</title>
        <authorList>
            <person name="Sahin N."/>
        </authorList>
    </citation>
    <scope>NUCLEOTIDE SEQUENCE [LARGE SCALE GENOMIC DNA]</scope>
    <source>
        <strain evidence="5 6">A7024</strain>
    </source>
</reference>
<protein>
    <submittedName>
        <fullName evidence="5">PD-(D/E)XK nuclease family protein</fullName>
    </submittedName>
</protein>
<dbReference type="GO" id="GO:0006281">
    <property type="term" value="P:DNA repair"/>
    <property type="evidence" value="ECO:0007669"/>
    <property type="project" value="UniProtKB-KW"/>
</dbReference>
<keyword evidence="1" id="KW-0227">DNA damage</keyword>
<evidence type="ECO:0000313" key="6">
    <source>
        <dbReference type="Proteomes" id="UP000481583"/>
    </source>
</evidence>
<dbReference type="Gene3D" id="3.90.320.10">
    <property type="match status" value="1"/>
</dbReference>
<dbReference type="Pfam" id="PF12705">
    <property type="entry name" value="PDDEXK_1"/>
    <property type="match status" value="1"/>
</dbReference>